<reference evidence="1 2" key="1">
    <citation type="submission" date="2021-02" db="EMBL/GenBank/DDBJ databases">
        <title>Taxonomically Unique Crown Gall-Associated Xanthomonas Stains Have Deficiency in Virulence Repertories.</title>
        <authorList>
            <person name="Mafakheri H."/>
            <person name="Taghavi S.M."/>
            <person name="Dimkic I."/>
            <person name="Nemanja K."/>
            <person name="Osdaghi E."/>
        </authorList>
    </citation>
    <scope>NUCLEOTIDE SEQUENCE [LARGE SCALE GENOMIC DNA]</scope>
    <source>
        <strain evidence="1 2">FX4</strain>
    </source>
</reference>
<proteinExistence type="predicted"/>
<sequence>MNYYYIPQNAWGLVDAGEERNTGFYSRPGGPCSPVAIWCKATARAAYTHFDGYAQAVDTALADWLADNGAQNGLSVHGYYQPHLDEIKAQLEVALQGAQVTTLRDDPNQYWAFMIDTDAGQPVWVNEDDVPDEALVPLPDSWHDYWAGAPDWRYGPTFTSAISDALTGFIANYNGRFYFDFG</sequence>
<evidence type="ECO:0008006" key="3">
    <source>
        <dbReference type="Google" id="ProtNLM"/>
    </source>
</evidence>
<protein>
    <recommendedName>
        <fullName evidence="3">Phage protein</fullName>
    </recommendedName>
</protein>
<dbReference type="Proteomes" id="UP000695802">
    <property type="component" value="Unassembled WGS sequence"/>
</dbReference>
<name>A0ABS3B9C6_9XANT</name>
<organism evidence="1 2">
    <name type="scientific">Xanthomonas bonasiae</name>
    <dbReference type="NCBI Taxonomy" id="2810351"/>
    <lineage>
        <taxon>Bacteria</taxon>
        <taxon>Pseudomonadati</taxon>
        <taxon>Pseudomonadota</taxon>
        <taxon>Gammaproteobacteria</taxon>
        <taxon>Lysobacterales</taxon>
        <taxon>Lysobacteraceae</taxon>
        <taxon>Xanthomonas</taxon>
    </lineage>
</organism>
<evidence type="ECO:0000313" key="2">
    <source>
        <dbReference type="Proteomes" id="UP000695802"/>
    </source>
</evidence>
<dbReference type="RefSeq" id="WP_206231161.1">
    <property type="nucleotide sequence ID" value="NZ_JAFIWB010000043.1"/>
</dbReference>
<accession>A0ABS3B9C6</accession>
<comment type="caution">
    <text evidence="1">The sequence shown here is derived from an EMBL/GenBank/DDBJ whole genome shotgun (WGS) entry which is preliminary data.</text>
</comment>
<keyword evidence="2" id="KW-1185">Reference proteome</keyword>
<gene>
    <name evidence="1" type="ORF">JR064_22130</name>
</gene>
<dbReference type="EMBL" id="JAFIWB010000043">
    <property type="protein sequence ID" value="MBN6104867.1"/>
    <property type="molecule type" value="Genomic_DNA"/>
</dbReference>
<evidence type="ECO:0000313" key="1">
    <source>
        <dbReference type="EMBL" id="MBN6104867.1"/>
    </source>
</evidence>